<organism evidence="4 5">
    <name type="scientific">Vibrio thalassae</name>
    <dbReference type="NCBI Taxonomy" id="1243014"/>
    <lineage>
        <taxon>Bacteria</taxon>
        <taxon>Pseudomonadati</taxon>
        <taxon>Pseudomonadota</taxon>
        <taxon>Gammaproteobacteria</taxon>
        <taxon>Vibrionales</taxon>
        <taxon>Vibrionaceae</taxon>
        <taxon>Vibrio</taxon>
    </lineage>
</organism>
<dbReference type="Gene3D" id="2.40.160.20">
    <property type="match status" value="1"/>
</dbReference>
<evidence type="ECO:0000313" key="4">
    <source>
        <dbReference type="EMBL" id="SNX51013.1"/>
    </source>
</evidence>
<sequence>MQFSQDWRWDLGYQHHDDLHADNTSVTVSTSLFESAVRYDWTVRNNLSLYGRLGVAYWDMEKTQSSLGVLNAKGFSPLGEMGVNYHFTPNLDLSWGYQFINAIGNSETGKYDSHGMLLGLTYNFNP</sequence>
<evidence type="ECO:0000259" key="3">
    <source>
        <dbReference type="Pfam" id="PF01389"/>
    </source>
</evidence>
<gene>
    <name evidence="4" type="primary">ompA_3</name>
    <name evidence="4" type="ORF">VTH8203_04694</name>
</gene>
<name>A0A240ERB2_9VIBR</name>
<protein>
    <submittedName>
        <fullName evidence="4">Outer membrane protein A</fullName>
    </submittedName>
</protein>
<evidence type="ECO:0000256" key="1">
    <source>
        <dbReference type="ARBA" id="ARBA00005710"/>
    </source>
</evidence>
<reference evidence="5" key="1">
    <citation type="submission" date="2016-06" db="EMBL/GenBank/DDBJ databases">
        <authorList>
            <person name="Rodrigo-Torres L."/>
            <person name="Arahal R.D."/>
            <person name="Lucena T."/>
        </authorList>
    </citation>
    <scope>NUCLEOTIDE SEQUENCE [LARGE SCALE GENOMIC DNA]</scope>
    <source>
        <strain evidence="5">CECT8203</strain>
    </source>
</reference>
<keyword evidence="2" id="KW-0812">Transmembrane</keyword>
<dbReference type="InterPro" id="IPR011250">
    <property type="entry name" value="OMP/PagP_B-barrel"/>
</dbReference>
<feature type="domain" description="Outer membrane protein OmpA-like transmembrane" evidence="3">
    <location>
        <begin position="36"/>
        <end position="125"/>
    </location>
</feature>
<dbReference type="InterPro" id="IPR000498">
    <property type="entry name" value="OmpA-like_TM_dom"/>
</dbReference>
<dbReference type="AlphaFoldDB" id="A0A240ERB2"/>
<keyword evidence="2" id="KW-0406">Ion transport</keyword>
<keyword evidence="2" id="KW-0813">Transport</keyword>
<dbReference type="RefSeq" id="WP_208617807.1">
    <property type="nucleotide sequence ID" value="NZ_JBHSII010000001.1"/>
</dbReference>
<keyword evidence="2" id="KW-0626">Porin</keyword>
<evidence type="ECO:0000256" key="2">
    <source>
        <dbReference type="ARBA" id="ARBA00023114"/>
    </source>
</evidence>
<dbReference type="GO" id="GO:0046930">
    <property type="term" value="C:pore complex"/>
    <property type="evidence" value="ECO:0007669"/>
    <property type="project" value="UniProtKB-KW"/>
</dbReference>
<dbReference type="EMBL" id="OANU01000193">
    <property type="protein sequence ID" value="SNX51013.1"/>
    <property type="molecule type" value="Genomic_DNA"/>
</dbReference>
<dbReference type="GO" id="GO:0015288">
    <property type="term" value="F:porin activity"/>
    <property type="evidence" value="ECO:0007669"/>
    <property type="project" value="UniProtKB-KW"/>
</dbReference>
<dbReference type="Proteomes" id="UP000219336">
    <property type="component" value="Unassembled WGS sequence"/>
</dbReference>
<dbReference type="SUPFAM" id="SSF56925">
    <property type="entry name" value="OMPA-like"/>
    <property type="match status" value="1"/>
</dbReference>
<dbReference type="Pfam" id="PF01389">
    <property type="entry name" value="OmpA_membrane"/>
    <property type="match status" value="1"/>
</dbReference>
<proteinExistence type="inferred from homology"/>
<evidence type="ECO:0000313" key="5">
    <source>
        <dbReference type="Proteomes" id="UP000219336"/>
    </source>
</evidence>
<keyword evidence="5" id="KW-1185">Reference proteome</keyword>
<comment type="similarity">
    <text evidence="1">Belongs to the outer membrane OOP (TC 1.B.6) superfamily. OmpA family.</text>
</comment>
<dbReference type="GO" id="GO:0009279">
    <property type="term" value="C:cell outer membrane"/>
    <property type="evidence" value="ECO:0007669"/>
    <property type="project" value="InterPro"/>
</dbReference>
<accession>A0A240ERB2</accession>